<dbReference type="EMBL" id="ABYI02000022">
    <property type="protein sequence ID" value="EEG73900.1"/>
    <property type="molecule type" value="Genomic_DNA"/>
</dbReference>
<reference evidence="7" key="1">
    <citation type="submission" date="2009-02" db="EMBL/GenBank/DDBJ databases">
        <authorList>
            <person name="Fulton L."/>
            <person name="Clifton S."/>
            <person name="Fulton B."/>
            <person name="Xu J."/>
            <person name="Minx P."/>
            <person name="Pepin K.H."/>
            <person name="Johnson M."/>
            <person name="Bhonagiri V."/>
            <person name="Nash W.E."/>
            <person name="Mardis E.R."/>
            <person name="Wilson R.K."/>
        </authorList>
    </citation>
    <scope>NUCLEOTIDE SEQUENCE [LARGE SCALE GENOMIC DNA]</scope>
    <source>
        <strain evidence="7">DSM 15053</strain>
    </source>
</reference>
<dbReference type="AlphaFoldDB" id="C0C186"/>
<protein>
    <submittedName>
        <fullName evidence="7">Cobalt transport protein</fullName>
    </submittedName>
</protein>
<dbReference type="CDD" id="cd16914">
    <property type="entry name" value="EcfT"/>
    <property type="match status" value="1"/>
</dbReference>
<dbReference type="PANTHER" id="PTHR34857:SF2">
    <property type="entry name" value="SLL0384 PROTEIN"/>
    <property type="match status" value="1"/>
</dbReference>
<dbReference type="InterPro" id="IPR003339">
    <property type="entry name" value="ABC/ECF_trnsptr_transmembrane"/>
</dbReference>
<feature type="transmembrane region" description="Helical" evidence="6">
    <location>
        <begin position="250"/>
        <end position="270"/>
    </location>
</feature>
<reference evidence="7" key="2">
    <citation type="submission" date="2013-06" db="EMBL/GenBank/DDBJ databases">
        <title>Draft genome sequence of Clostridium hylemonae (DSM 15053).</title>
        <authorList>
            <person name="Sudarsanam P."/>
            <person name="Ley R."/>
            <person name="Guruge J."/>
            <person name="Turnbaugh P.J."/>
            <person name="Mahowald M."/>
            <person name="Liep D."/>
            <person name="Gordon J."/>
        </authorList>
    </citation>
    <scope>NUCLEOTIDE SEQUENCE</scope>
    <source>
        <strain evidence="7">DSM 15053</strain>
    </source>
</reference>
<dbReference type="Proteomes" id="UP000004893">
    <property type="component" value="Unassembled WGS sequence"/>
</dbReference>
<dbReference type="InterPro" id="IPR051611">
    <property type="entry name" value="ECF_transporter_component"/>
</dbReference>
<dbReference type="OrthoDB" id="166227at2"/>
<evidence type="ECO:0000256" key="3">
    <source>
        <dbReference type="ARBA" id="ARBA00022692"/>
    </source>
</evidence>
<keyword evidence="2" id="KW-1003">Cell membrane</keyword>
<evidence type="ECO:0000313" key="8">
    <source>
        <dbReference type="Proteomes" id="UP000004893"/>
    </source>
</evidence>
<keyword evidence="3 6" id="KW-0812">Transmembrane</keyword>
<evidence type="ECO:0000256" key="5">
    <source>
        <dbReference type="ARBA" id="ARBA00023136"/>
    </source>
</evidence>
<dbReference type="PANTHER" id="PTHR34857">
    <property type="entry name" value="SLL0384 PROTEIN"/>
    <property type="match status" value="1"/>
</dbReference>
<evidence type="ECO:0000256" key="1">
    <source>
        <dbReference type="ARBA" id="ARBA00004141"/>
    </source>
</evidence>
<sequence>MQMEGLMYREQLMEKKKNKIAGLYPMCKIEMLGLYVILIILANIIQICQLPLLLIPLSLCIPLIFALSGQLKDYLSFIKMVSFLVCFLFVIQAFLIKGAQPVLVWQWKFLHIYLGGLDKGLTLSFNILNFAGIFYWLFKTSAYQEISAAMEQSGLHHKAAYVFLSTFKMIDVMKQNTYKIMDAQRARGVETEGNIFVRAKAFVPIIIPLVVNAMLEVGERALTLESKAFSVKCRKTIMIPATRNGYEKRALIVSAVIVLSATGGAILWLVR</sequence>
<comment type="caution">
    <text evidence="7">The sequence shown here is derived from an EMBL/GenBank/DDBJ whole genome shotgun (WGS) entry which is preliminary data.</text>
</comment>
<feature type="transmembrane region" description="Helical" evidence="6">
    <location>
        <begin position="21"/>
        <end position="44"/>
    </location>
</feature>
<evidence type="ECO:0000256" key="6">
    <source>
        <dbReference type="SAM" id="Phobius"/>
    </source>
</evidence>
<gene>
    <name evidence="7" type="ORF">CLOHYLEM_05905</name>
</gene>
<accession>C0C186</accession>
<feature type="transmembrane region" description="Helical" evidence="6">
    <location>
        <begin position="120"/>
        <end position="138"/>
    </location>
</feature>
<proteinExistence type="predicted"/>
<dbReference type="eggNOG" id="COG0619">
    <property type="taxonomic scope" value="Bacteria"/>
</dbReference>
<dbReference type="GO" id="GO:0005886">
    <property type="term" value="C:plasma membrane"/>
    <property type="evidence" value="ECO:0007669"/>
    <property type="project" value="UniProtKB-ARBA"/>
</dbReference>
<evidence type="ECO:0000256" key="4">
    <source>
        <dbReference type="ARBA" id="ARBA00022989"/>
    </source>
</evidence>
<dbReference type="STRING" id="553973.CLOHYLEM_05905"/>
<keyword evidence="5 6" id="KW-0472">Membrane</keyword>
<keyword evidence="4 6" id="KW-1133">Transmembrane helix</keyword>
<name>C0C186_9FIRM</name>
<keyword evidence="8" id="KW-1185">Reference proteome</keyword>
<evidence type="ECO:0000313" key="7">
    <source>
        <dbReference type="EMBL" id="EEG73900.1"/>
    </source>
</evidence>
<dbReference type="HOGENOM" id="CLU_056469_2_3_9"/>
<feature type="transmembrane region" description="Helical" evidence="6">
    <location>
        <begin position="80"/>
        <end position="100"/>
    </location>
</feature>
<feature type="transmembrane region" description="Helical" evidence="6">
    <location>
        <begin position="50"/>
        <end position="68"/>
    </location>
</feature>
<organism evidence="7 8">
    <name type="scientific">[Clostridium] hylemonae DSM 15053</name>
    <dbReference type="NCBI Taxonomy" id="553973"/>
    <lineage>
        <taxon>Bacteria</taxon>
        <taxon>Bacillati</taxon>
        <taxon>Bacillota</taxon>
        <taxon>Clostridia</taxon>
        <taxon>Lachnospirales</taxon>
        <taxon>Lachnospiraceae</taxon>
    </lineage>
</organism>
<dbReference type="Pfam" id="PF02361">
    <property type="entry name" value="CbiQ"/>
    <property type="match status" value="1"/>
</dbReference>
<evidence type="ECO:0000256" key="2">
    <source>
        <dbReference type="ARBA" id="ARBA00022475"/>
    </source>
</evidence>
<comment type="subcellular location">
    <subcellularLocation>
        <location evidence="1">Membrane</location>
        <topology evidence="1">Multi-pass membrane protein</topology>
    </subcellularLocation>
</comment>